<evidence type="ECO:0000256" key="7">
    <source>
        <dbReference type="ARBA" id="ARBA00023242"/>
    </source>
</evidence>
<evidence type="ECO:0000256" key="9">
    <source>
        <dbReference type="ARBA" id="ARBA00040174"/>
    </source>
</evidence>
<comment type="similarity">
    <text evidence="8">Belongs to the Nup188 family.</text>
</comment>
<dbReference type="STRING" id="33528.ENSGAFP00000019670"/>
<keyword evidence="5" id="KW-0811">Translocation</keyword>
<dbReference type="PANTHER" id="PTHR31431">
    <property type="entry name" value="NUCLEOPORIN NUP188 HOMOLOG"/>
    <property type="match status" value="1"/>
</dbReference>
<feature type="region of interest" description="Disordered" evidence="10">
    <location>
        <begin position="1348"/>
        <end position="1369"/>
    </location>
</feature>
<sequence length="1925" mass="213830">MLAPEEESDVTGRLSPTNHRAEAKMAESEISVRSCRELWTILLGRSALREPAQIEGELDRHWDRLHQGLGFYKPPSSSSAGKVKEKKNVAQPLKDFGFRISKLLNLDEQQSVQLLQCYLQEDYRGTRDSLKVVLKDERQSQGLLLKIADYYYEERMCLLKCVLLLLTYFQDERHPYRTEYSNCVNKLEKDLVSSYQSQFENLFKAEAPTWETHGNLMTERQVSRWFMQCLREQSLLLEIIFLYYAYFEMSPSDLLNFTKMFKEQGFGLRQTNRHLVDKNMDALVDRIGYLSSLILVEGMDIDFLHKCALEDCPEQHQFSGAPDVIKEMDQLLLTFGDIPHHGPVLLSWVLLRHTLRPDESNPVIRRIGNTALQLGVFQYLSSMLKGLGVSGNNCTASTAKMCIYGLLSFVITSFEEESLQVLPGVHVFKGNRCYVSANGVESSHLVDAACEVLSAPSLAEVFWEMKPNRGLGMVLDSAAGMFPHKIGPVLQLLTALVSNKSTVKKVYNFLDKMSFYTQVYKHKPIDIISKDDETLWRRQAPKLLYPLGSGQANLWMPQGALGQVMIAGEQGYMVRWDYSYSAWTLFTCEVEMLLHVVSTADVLAHCARVKPILDLVHKIISTDWTVSDCLLPLTSRIYMLLQSLDLAPVSCVRLTSVINPPVDVIASCVNCLSVLAARMPGKVWSSLHHTGFLPFASNPLTNMAQCISAEGMKAGNYGNLLVQIEQPRGEYAVTIAFLRLITTLVKGQLGNTQSKGLIPCVLLVLKEMLPTYHKWRYNTNGVRERIGCYILELIHAILNLSPEGEDQGSTPTLQSLCIYSLANTEAGQAVVNIMAIGVDTIDVVLAAQPSSCGSEGPGQILIQTVKLAFSVTNNVIRLKPPSDAVSPLEQALTQHGGHGSNLVVVLAKYIYHKHDPALPRLAIQLLKRLATVAPMSVYACLGNDAAAIRDAFLARLQSKTEDMRIKVMILEFLTVAVETQPGLIELFLNLEVKDGNEGSKLLSVKIENVSVSDLQEFLVGEWSCLHVVLELIDSKQQGKYWCPPLLHRAALAFLLALWQDRRDSAISVLRTKERFWENLTTPLFGTLTPPSDTTEPCVLEACAFVMKIIGLEIYYVVSGSLEQSLKDGLQKFSIARRYDYWSQYVKSLVCHVAETEEEAICCFPETQMLISAWRMLLILSTTHADVMHITEDSTKLKLFMDVLDGTKAAVSSNHTHICALSSSGIHDGYSPAYPPETVEERSVVAAAPDILSPLALILESVLQADQQMMERTKAKIFSALISVLQIQGLNVTRSVADNCAIGQLGRDISQLPQLLLSVCETVKDEALALIDNTRHMSQTVDMLEQEDSMETDCPRGLQKDQRDGVSDRTRVTSESVQKVSDFVSVFSSARPVVFLSLLRQVCVLALHLTKELCRSDEDGEHWVLVMRKVPVLPSVLSAVEISLRCKHNLFFTEAALHLLLTLARTPQGAAAVAGAGIIQTICLPLLSVYEVSSNGTSQSFSRKSQDSACWPGVYRLCMSLMESLLKTLRYNFINEALDFVGVHQERILQCLNAVRTVQSLSCLDEADHTVGFLLQLSSFCREWQFHLPNLLRDINLCYLCQTCTYLLHSKKMLHHYLQSKNGEALPSGTRTQRPPQTLYKDASAAAAAASASSSSSGGEREEAEQKALLAVQCSLLKILSKTLATLQHFTPDCCQILLDQCMDLAEYRTLFVLSFTTPAFDPDVAPSFGTLLATINVALGMLSEVGCGRPRRSTSMEKRKEPASLSIASLASLEEIQALKSLLMFTMENCFYVLISQAVRCLKDPAILPRDKQRLKQELSSELSTLLSSLSRHFRRGSPSSPASGMLPSLQSKPSTPGSKASHEGQEPIIQLVQAFVRLREEAALFPSDKSESLSAVTLETGKLLCSASTTAHRLGPPGTHEMVS</sequence>
<keyword evidence="6" id="KW-0906">Nuclear pore complex</keyword>
<feature type="domain" description="Nucleoporin Nup188 N-terminal subdomain III" evidence="12">
    <location>
        <begin position="573"/>
        <end position="990"/>
    </location>
</feature>
<evidence type="ECO:0000256" key="10">
    <source>
        <dbReference type="SAM" id="MobiDB-lite"/>
    </source>
</evidence>
<proteinExistence type="inferred from homology"/>
<feature type="region of interest" description="Disordered" evidence="10">
    <location>
        <begin position="1833"/>
        <end position="1865"/>
    </location>
</feature>
<feature type="region of interest" description="Disordered" evidence="10">
    <location>
        <begin position="1"/>
        <end position="22"/>
    </location>
</feature>
<gene>
    <name evidence="13" type="ORF">CCH79_00001063</name>
</gene>
<dbReference type="GO" id="GO:0051028">
    <property type="term" value="P:mRNA transport"/>
    <property type="evidence" value="ECO:0007669"/>
    <property type="project" value="UniProtKB-KW"/>
</dbReference>
<evidence type="ECO:0000259" key="12">
    <source>
        <dbReference type="Pfam" id="PF21093"/>
    </source>
</evidence>
<dbReference type="InterPro" id="IPR018864">
    <property type="entry name" value="Nucleoporin_Nup188_N"/>
</dbReference>
<dbReference type="GO" id="GO:0006606">
    <property type="term" value="P:protein import into nucleus"/>
    <property type="evidence" value="ECO:0007669"/>
    <property type="project" value="TreeGrafter"/>
</dbReference>
<dbReference type="GO" id="GO:0006405">
    <property type="term" value="P:RNA export from nucleus"/>
    <property type="evidence" value="ECO:0007669"/>
    <property type="project" value="TreeGrafter"/>
</dbReference>
<dbReference type="InterPro" id="IPR048883">
    <property type="entry name" value="Nup188_N-subdom_III"/>
</dbReference>
<keyword evidence="14" id="KW-1185">Reference proteome</keyword>
<dbReference type="InterPro" id="IPR044840">
    <property type="entry name" value="Nup188"/>
</dbReference>
<keyword evidence="2" id="KW-0813">Transport</keyword>
<dbReference type="GO" id="GO:0017056">
    <property type="term" value="F:structural constituent of nuclear pore"/>
    <property type="evidence" value="ECO:0007669"/>
    <property type="project" value="InterPro"/>
</dbReference>
<protein>
    <recommendedName>
        <fullName evidence="9">Nucleoporin NUP188</fullName>
    </recommendedName>
</protein>
<evidence type="ECO:0000256" key="6">
    <source>
        <dbReference type="ARBA" id="ARBA00023132"/>
    </source>
</evidence>
<evidence type="ECO:0000256" key="4">
    <source>
        <dbReference type="ARBA" id="ARBA00022927"/>
    </source>
</evidence>
<dbReference type="PANTHER" id="PTHR31431:SF1">
    <property type="entry name" value="NUCLEOPORIN NUP188"/>
    <property type="match status" value="1"/>
</dbReference>
<comment type="caution">
    <text evidence="13">The sequence shown here is derived from an EMBL/GenBank/DDBJ whole genome shotgun (WGS) entry which is preliminary data.</text>
</comment>
<evidence type="ECO:0000259" key="11">
    <source>
        <dbReference type="Pfam" id="PF10487"/>
    </source>
</evidence>
<evidence type="ECO:0000313" key="13">
    <source>
        <dbReference type="EMBL" id="PWA26517.1"/>
    </source>
</evidence>
<evidence type="ECO:0000256" key="8">
    <source>
        <dbReference type="ARBA" id="ARBA00038387"/>
    </source>
</evidence>
<dbReference type="Pfam" id="PF21093">
    <property type="entry name" value="Nup188_N-subdom_III"/>
    <property type="match status" value="1"/>
</dbReference>
<accession>A0A315VT52</accession>
<evidence type="ECO:0000256" key="1">
    <source>
        <dbReference type="ARBA" id="ARBA00004567"/>
    </source>
</evidence>
<name>A0A315VT52_GAMAF</name>
<feature type="compositionally biased region" description="Basic and acidic residues" evidence="10">
    <location>
        <begin position="1357"/>
        <end position="1369"/>
    </location>
</feature>
<dbReference type="GO" id="GO:0044611">
    <property type="term" value="C:nuclear pore inner ring"/>
    <property type="evidence" value="ECO:0007669"/>
    <property type="project" value="TreeGrafter"/>
</dbReference>
<feature type="compositionally biased region" description="Polar residues" evidence="10">
    <location>
        <begin position="1838"/>
        <end position="1859"/>
    </location>
</feature>
<dbReference type="Pfam" id="PF10487">
    <property type="entry name" value="Nup188_N"/>
    <property type="match status" value="1"/>
</dbReference>
<dbReference type="Proteomes" id="UP000250572">
    <property type="component" value="Unassembled WGS sequence"/>
</dbReference>
<dbReference type="EMBL" id="NHOQ01001156">
    <property type="protein sequence ID" value="PWA26517.1"/>
    <property type="molecule type" value="Genomic_DNA"/>
</dbReference>
<keyword evidence="7" id="KW-0539">Nucleus</keyword>
<comment type="subcellular location">
    <subcellularLocation>
        <location evidence="1">Nucleus</location>
        <location evidence="1">Nuclear pore complex</location>
    </subcellularLocation>
</comment>
<feature type="domain" description="Nucleoporin Nup188 N-terminal" evidence="11">
    <location>
        <begin position="54"/>
        <end position="526"/>
    </location>
</feature>
<evidence type="ECO:0000256" key="2">
    <source>
        <dbReference type="ARBA" id="ARBA00022448"/>
    </source>
</evidence>
<evidence type="ECO:0000256" key="3">
    <source>
        <dbReference type="ARBA" id="ARBA00022816"/>
    </source>
</evidence>
<evidence type="ECO:0000256" key="5">
    <source>
        <dbReference type="ARBA" id="ARBA00023010"/>
    </source>
</evidence>
<reference evidence="13 14" key="1">
    <citation type="journal article" date="2018" name="G3 (Bethesda)">
        <title>A High-Quality Reference Genome for the Invasive Mosquitofish Gambusia affinis Using a Chicago Library.</title>
        <authorList>
            <person name="Hoffberg S.L."/>
            <person name="Troendle N.J."/>
            <person name="Glenn T.C."/>
            <person name="Mahmud O."/>
            <person name="Louha S."/>
            <person name="Chalopin D."/>
            <person name="Bennetzen J.L."/>
            <person name="Mauricio R."/>
        </authorList>
    </citation>
    <scope>NUCLEOTIDE SEQUENCE [LARGE SCALE GENOMIC DNA]</scope>
    <source>
        <strain evidence="13">NE01/NJP1002.9</strain>
        <tissue evidence="13">Muscle</tissue>
    </source>
</reference>
<keyword evidence="3" id="KW-0509">mRNA transport</keyword>
<evidence type="ECO:0000313" key="14">
    <source>
        <dbReference type="Proteomes" id="UP000250572"/>
    </source>
</evidence>
<organism evidence="13 14">
    <name type="scientific">Gambusia affinis</name>
    <name type="common">Western mosquitofish</name>
    <name type="synonym">Heterandria affinis</name>
    <dbReference type="NCBI Taxonomy" id="33528"/>
    <lineage>
        <taxon>Eukaryota</taxon>
        <taxon>Metazoa</taxon>
        <taxon>Chordata</taxon>
        <taxon>Craniata</taxon>
        <taxon>Vertebrata</taxon>
        <taxon>Euteleostomi</taxon>
        <taxon>Actinopterygii</taxon>
        <taxon>Neopterygii</taxon>
        <taxon>Teleostei</taxon>
        <taxon>Neoteleostei</taxon>
        <taxon>Acanthomorphata</taxon>
        <taxon>Ovalentaria</taxon>
        <taxon>Atherinomorphae</taxon>
        <taxon>Cyprinodontiformes</taxon>
        <taxon>Poeciliidae</taxon>
        <taxon>Poeciliinae</taxon>
        <taxon>Gambusia</taxon>
    </lineage>
</organism>
<keyword evidence="4" id="KW-0653">Protein transport</keyword>